<dbReference type="CDD" id="cd00096">
    <property type="entry name" value="Ig"/>
    <property type="match status" value="1"/>
</dbReference>
<dbReference type="Proteomes" id="UP000694843">
    <property type="component" value="Unplaced"/>
</dbReference>
<organism evidence="2 3">
    <name type="scientific">Hyalella azteca</name>
    <name type="common">Amphipod</name>
    <dbReference type="NCBI Taxonomy" id="294128"/>
    <lineage>
        <taxon>Eukaryota</taxon>
        <taxon>Metazoa</taxon>
        <taxon>Ecdysozoa</taxon>
        <taxon>Arthropoda</taxon>
        <taxon>Crustacea</taxon>
        <taxon>Multicrustacea</taxon>
        <taxon>Malacostraca</taxon>
        <taxon>Eumalacostraca</taxon>
        <taxon>Peracarida</taxon>
        <taxon>Amphipoda</taxon>
        <taxon>Senticaudata</taxon>
        <taxon>Talitrida</taxon>
        <taxon>Talitroidea</taxon>
        <taxon>Hyalellidae</taxon>
        <taxon>Hyalella</taxon>
    </lineage>
</organism>
<protein>
    <submittedName>
        <fullName evidence="3">Uncharacterized protein LOC125178765</fullName>
    </submittedName>
</protein>
<evidence type="ECO:0000313" key="2">
    <source>
        <dbReference type="Proteomes" id="UP000694843"/>
    </source>
</evidence>
<dbReference type="InterPro" id="IPR036179">
    <property type="entry name" value="Ig-like_dom_sf"/>
</dbReference>
<evidence type="ECO:0000259" key="1">
    <source>
        <dbReference type="PROSITE" id="PS50835"/>
    </source>
</evidence>
<dbReference type="KEGG" id="hazt:125178765"/>
<name>A0A979FRG3_HYAAZ</name>
<keyword evidence="2" id="KW-1185">Reference proteome</keyword>
<dbReference type="RefSeq" id="XP_047739247.1">
    <property type="nucleotide sequence ID" value="XM_047883291.1"/>
</dbReference>
<dbReference type="AlphaFoldDB" id="A0A979FRG3"/>
<sequence>MAIQTEIILFLQDIQSFTPLRSMRLPRTLRPNRPAAHWLVVAMIMVPCASMPTIPIERGSPRIFSSLQVKESSDGLAAYPANFPLTLDCFAIGRTLLWYENGQVLDDVSVEELLGGYKLSSLHIDNLSPTDDLRRFTCSVGSPDDPSVSSSVVLHVI</sequence>
<dbReference type="GeneID" id="125178765"/>
<feature type="non-terminal residue" evidence="3">
    <location>
        <position position="157"/>
    </location>
</feature>
<feature type="domain" description="Ig-like" evidence="1">
    <location>
        <begin position="61"/>
        <end position="149"/>
    </location>
</feature>
<proteinExistence type="predicted"/>
<dbReference type="SUPFAM" id="SSF48726">
    <property type="entry name" value="Immunoglobulin"/>
    <property type="match status" value="1"/>
</dbReference>
<dbReference type="PROSITE" id="PS50835">
    <property type="entry name" value="IG_LIKE"/>
    <property type="match status" value="1"/>
</dbReference>
<dbReference type="InterPro" id="IPR007110">
    <property type="entry name" value="Ig-like_dom"/>
</dbReference>
<gene>
    <name evidence="3" type="primary">LOC125178765</name>
</gene>
<evidence type="ECO:0000313" key="3">
    <source>
        <dbReference type="RefSeq" id="XP_047739247.1"/>
    </source>
</evidence>
<reference evidence="3" key="1">
    <citation type="submission" date="2025-08" db="UniProtKB">
        <authorList>
            <consortium name="RefSeq"/>
        </authorList>
    </citation>
    <scope>IDENTIFICATION</scope>
    <source>
        <tissue evidence="3">Whole organism</tissue>
    </source>
</reference>
<accession>A0A979FRG3</accession>